<keyword evidence="2" id="KW-0479">Metal-binding</keyword>
<feature type="non-terminal residue" evidence="10">
    <location>
        <position position="122"/>
    </location>
</feature>
<keyword evidence="6" id="KW-0539">Nucleus</keyword>
<evidence type="ECO:0000256" key="4">
    <source>
        <dbReference type="ARBA" id="ARBA00022771"/>
    </source>
</evidence>
<keyword evidence="11" id="KW-1185">Reference proteome</keyword>
<name>A0A7L4A0Q0_9AVES</name>
<evidence type="ECO:0000313" key="10">
    <source>
        <dbReference type="EMBL" id="NXW19413.1"/>
    </source>
</evidence>
<proteinExistence type="predicted"/>
<keyword evidence="5" id="KW-0862">Zinc</keyword>
<protein>
    <submittedName>
        <fullName evidence="10">ZN213 protein</fullName>
    </submittedName>
</protein>
<dbReference type="InterPro" id="IPR036236">
    <property type="entry name" value="Znf_C2H2_sf"/>
</dbReference>
<dbReference type="PROSITE" id="PS50157">
    <property type="entry name" value="ZINC_FINGER_C2H2_2"/>
    <property type="match status" value="2"/>
</dbReference>
<evidence type="ECO:0000256" key="6">
    <source>
        <dbReference type="ARBA" id="ARBA00023242"/>
    </source>
</evidence>
<evidence type="ECO:0000256" key="2">
    <source>
        <dbReference type="ARBA" id="ARBA00022723"/>
    </source>
</evidence>
<dbReference type="GO" id="GO:0005634">
    <property type="term" value="C:nucleus"/>
    <property type="evidence" value="ECO:0007669"/>
    <property type="project" value="UniProtKB-SubCell"/>
</dbReference>
<evidence type="ECO:0000256" key="1">
    <source>
        <dbReference type="ARBA" id="ARBA00004123"/>
    </source>
</evidence>
<gene>
    <name evidence="10" type="primary">Znf213</name>
    <name evidence="10" type="ORF">CIRPEC_R15477</name>
</gene>
<feature type="compositionally biased region" description="Basic and acidic residues" evidence="8">
    <location>
        <begin position="17"/>
        <end position="28"/>
    </location>
</feature>
<dbReference type="Proteomes" id="UP000562238">
    <property type="component" value="Unassembled WGS sequence"/>
</dbReference>
<dbReference type="EMBL" id="VZZV01000366">
    <property type="protein sequence ID" value="NXW19413.1"/>
    <property type="molecule type" value="Genomic_DNA"/>
</dbReference>
<evidence type="ECO:0000313" key="11">
    <source>
        <dbReference type="Proteomes" id="UP000562238"/>
    </source>
</evidence>
<evidence type="ECO:0000256" key="3">
    <source>
        <dbReference type="ARBA" id="ARBA00022737"/>
    </source>
</evidence>
<dbReference type="FunFam" id="3.30.160.60:FF:000218">
    <property type="entry name" value="Zinc finger protein 10"/>
    <property type="match status" value="1"/>
</dbReference>
<feature type="domain" description="C2H2-type" evidence="9">
    <location>
        <begin position="28"/>
        <end position="56"/>
    </location>
</feature>
<dbReference type="FunFam" id="3.30.160.60:FF:002343">
    <property type="entry name" value="Zinc finger protein 33A"/>
    <property type="match status" value="1"/>
</dbReference>
<sequence>SGYSDGEEIISQTSNLQEHKASQTEKPHKCPKCNKSFRWFSDLIKHQASVISQRSPSTSKPTWVRSPVCVPNVGSAHANRHQRVHTGEKPFMCAECGKRFQNKKHLKQHCKLHLKQTAGQCF</sequence>
<feature type="non-terminal residue" evidence="10">
    <location>
        <position position="1"/>
    </location>
</feature>
<dbReference type="PANTHER" id="PTHR24381">
    <property type="entry name" value="ZINC FINGER PROTEIN"/>
    <property type="match status" value="1"/>
</dbReference>
<dbReference type="GO" id="GO:0008270">
    <property type="term" value="F:zinc ion binding"/>
    <property type="evidence" value="ECO:0007669"/>
    <property type="project" value="UniProtKB-KW"/>
</dbReference>
<evidence type="ECO:0000256" key="8">
    <source>
        <dbReference type="SAM" id="MobiDB-lite"/>
    </source>
</evidence>
<dbReference type="GO" id="GO:0000977">
    <property type="term" value="F:RNA polymerase II transcription regulatory region sequence-specific DNA binding"/>
    <property type="evidence" value="ECO:0007669"/>
    <property type="project" value="TreeGrafter"/>
</dbReference>
<accession>A0A7L4A0Q0</accession>
<keyword evidence="4 7" id="KW-0863">Zinc-finger</keyword>
<comment type="subcellular location">
    <subcellularLocation>
        <location evidence="1">Nucleus</location>
    </subcellularLocation>
</comment>
<keyword evidence="3" id="KW-0677">Repeat</keyword>
<evidence type="ECO:0000259" key="9">
    <source>
        <dbReference type="PROSITE" id="PS50157"/>
    </source>
</evidence>
<dbReference type="InterPro" id="IPR013087">
    <property type="entry name" value="Znf_C2H2_type"/>
</dbReference>
<dbReference type="GO" id="GO:0000981">
    <property type="term" value="F:DNA-binding transcription factor activity, RNA polymerase II-specific"/>
    <property type="evidence" value="ECO:0007669"/>
    <property type="project" value="TreeGrafter"/>
</dbReference>
<dbReference type="SMART" id="SM00355">
    <property type="entry name" value="ZnF_C2H2"/>
    <property type="match status" value="2"/>
</dbReference>
<feature type="region of interest" description="Disordered" evidence="8">
    <location>
        <begin position="1"/>
        <end position="31"/>
    </location>
</feature>
<feature type="domain" description="C2H2-type" evidence="9">
    <location>
        <begin position="91"/>
        <end position="118"/>
    </location>
</feature>
<dbReference type="SUPFAM" id="SSF57667">
    <property type="entry name" value="beta-beta-alpha zinc fingers"/>
    <property type="match status" value="2"/>
</dbReference>
<evidence type="ECO:0000256" key="7">
    <source>
        <dbReference type="PROSITE-ProRule" id="PRU00042"/>
    </source>
</evidence>
<dbReference type="AlphaFoldDB" id="A0A7L4A0Q0"/>
<reference evidence="10 11" key="1">
    <citation type="submission" date="2019-09" db="EMBL/GenBank/DDBJ databases">
        <title>Bird 10,000 Genomes (B10K) Project - Family phase.</title>
        <authorList>
            <person name="Zhang G."/>
        </authorList>
    </citation>
    <scope>NUCLEOTIDE SEQUENCE [LARGE SCALE GENOMIC DNA]</scope>
    <source>
        <strain evidence="10">B10K-DU-010-60</strain>
        <tissue evidence="10">Muscle</tissue>
    </source>
</reference>
<dbReference type="Gene3D" id="3.30.160.60">
    <property type="entry name" value="Classic Zinc Finger"/>
    <property type="match status" value="3"/>
</dbReference>
<dbReference type="PANTHER" id="PTHR24381:SF393">
    <property type="entry name" value="CHROMATIN-LINKED ADAPTOR FOR MSL PROTEINS, ISOFORM B"/>
    <property type="match status" value="1"/>
</dbReference>
<comment type="caution">
    <text evidence="10">The sequence shown here is derived from an EMBL/GenBank/DDBJ whole genome shotgun (WGS) entry which is preliminary data.</text>
</comment>
<dbReference type="Pfam" id="PF00096">
    <property type="entry name" value="zf-C2H2"/>
    <property type="match status" value="1"/>
</dbReference>
<organism evidence="10 11">
    <name type="scientific">Circaetus pectoralis</name>
    <name type="common">black-chested snake-eagle</name>
    <dbReference type="NCBI Taxonomy" id="321084"/>
    <lineage>
        <taxon>Eukaryota</taxon>
        <taxon>Metazoa</taxon>
        <taxon>Chordata</taxon>
        <taxon>Craniata</taxon>
        <taxon>Vertebrata</taxon>
        <taxon>Euteleostomi</taxon>
        <taxon>Archelosauria</taxon>
        <taxon>Archosauria</taxon>
        <taxon>Dinosauria</taxon>
        <taxon>Saurischia</taxon>
        <taxon>Theropoda</taxon>
        <taxon>Coelurosauria</taxon>
        <taxon>Aves</taxon>
        <taxon>Neognathae</taxon>
        <taxon>Neoaves</taxon>
        <taxon>Telluraves</taxon>
        <taxon>Accipitrimorphae</taxon>
        <taxon>Accipitriformes</taxon>
        <taxon>Accipitridae</taxon>
        <taxon>Accipitrinae</taxon>
        <taxon>Circaetus</taxon>
    </lineage>
</organism>
<evidence type="ECO:0000256" key="5">
    <source>
        <dbReference type="ARBA" id="ARBA00022833"/>
    </source>
</evidence>
<dbReference type="PROSITE" id="PS00028">
    <property type="entry name" value="ZINC_FINGER_C2H2_1"/>
    <property type="match status" value="1"/>
</dbReference>